<keyword evidence="1" id="KW-0812">Transmembrane</keyword>
<protein>
    <submittedName>
        <fullName evidence="2">LapA family protein</fullName>
    </submittedName>
</protein>
<gene>
    <name evidence="2" type="ORF">IHE55_24305</name>
</gene>
<keyword evidence="1" id="KW-1133">Transmembrane helix</keyword>
<evidence type="ECO:0000256" key="1">
    <source>
        <dbReference type="SAM" id="Phobius"/>
    </source>
</evidence>
<dbReference type="Proteomes" id="UP000807371">
    <property type="component" value="Unassembled WGS sequence"/>
</dbReference>
<comment type="caution">
    <text evidence="2">The sequence shown here is derived from an EMBL/GenBank/DDBJ whole genome shotgun (WGS) entry which is preliminary data.</text>
</comment>
<keyword evidence="1" id="KW-0472">Membrane</keyword>
<dbReference type="RefSeq" id="WP_197990977.1">
    <property type="nucleotide sequence ID" value="NZ_JACYXC010000001.1"/>
</dbReference>
<feature type="transmembrane region" description="Helical" evidence="1">
    <location>
        <begin position="21"/>
        <end position="41"/>
    </location>
</feature>
<reference evidence="2 3" key="1">
    <citation type="submission" date="2020-09" db="EMBL/GenBank/DDBJ databases">
        <title>Biosynthesis of the nuclear factor of activated T cells inhibitor NFAT-133 and its congeners in Streptomyces pactum.</title>
        <authorList>
            <person name="Zhou W."/>
            <person name="Posri P."/>
            <person name="Abugrain M.E."/>
            <person name="Weisberg A.J."/>
            <person name="Chang J.H."/>
            <person name="Mahmud T."/>
        </authorList>
    </citation>
    <scope>NUCLEOTIDE SEQUENCE [LARGE SCALE GENOMIC DNA]</scope>
    <source>
        <strain evidence="2 3">ATCC 27456</strain>
    </source>
</reference>
<sequence>MSRSRQRAGDGRHAPETARGFATPARIATLVIGVLALVFIFQNTRKVKIRLLVPEVTMPLWLALLGVWLIGILCGAFLFGRRHR</sequence>
<dbReference type="EMBL" id="JACYXC010000001">
    <property type="protein sequence ID" value="MBH5337727.1"/>
    <property type="molecule type" value="Genomic_DNA"/>
</dbReference>
<accession>A0ABS0NRN9</accession>
<feature type="transmembrane region" description="Helical" evidence="1">
    <location>
        <begin position="61"/>
        <end position="80"/>
    </location>
</feature>
<name>A0ABS0NRN9_9ACTN</name>
<evidence type="ECO:0000313" key="2">
    <source>
        <dbReference type="EMBL" id="MBH5337727.1"/>
    </source>
</evidence>
<evidence type="ECO:0000313" key="3">
    <source>
        <dbReference type="Proteomes" id="UP000807371"/>
    </source>
</evidence>
<organism evidence="2 3">
    <name type="scientific">Streptomyces pactum</name>
    <dbReference type="NCBI Taxonomy" id="68249"/>
    <lineage>
        <taxon>Bacteria</taxon>
        <taxon>Bacillati</taxon>
        <taxon>Actinomycetota</taxon>
        <taxon>Actinomycetes</taxon>
        <taxon>Kitasatosporales</taxon>
        <taxon>Streptomycetaceae</taxon>
        <taxon>Streptomyces</taxon>
    </lineage>
</organism>
<keyword evidence="3" id="KW-1185">Reference proteome</keyword>
<proteinExistence type="predicted"/>